<proteinExistence type="predicted"/>
<dbReference type="Gene3D" id="3.10.450.50">
    <property type="match status" value="1"/>
</dbReference>
<protein>
    <recommendedName>
        <fullName evidence="1">DUF4440 domain-containing protein</fullName>
    </recommendedName>
</protein>
<accession>A0A1X7HQD6</accession>
<dbReference type="SUPFAM" id="SSF54427">
    <property type="entry name" value="NTF2-like"/>
    <property type="match status" value="1"/>
</dbReference>
<keyword evidence="3" id="KW-1185">Reference proteome</keyword>
<dbReference type="Pfam" id="PF14534">
    <property type="entry name" value="DUF4440"/>
    <property type="match status" value="1"/>
</dbReference>
<name>A0A1X7HQD6_9BACL</name>
<dbReference type="AlphaFoldDB" id="A0A1X7HQD6"/>
<dbReference type="STRING" id="1313296.SAMN05661091_4871"/>
<evidence type="ECO:0000313" key="3">
    <source>
        <dbReference type="Proteomes" id="UP000192940"/>
    </source>
</evidence>
<dbReference type="EMBL" id="LT840184">
    <property type="protein sequence ID" value="SMF90046.1"/>
    <property type="molecule type" value="Genomic_DNA"/>
</dbReference>
<gene>
    <name evidence="2" type="ORF">SAMN05661091_4871</name>
</gene>
<organism evidence="2 3">
    <name type="scientific">Paenibacillus uliginis N3/975</name>
    <dbReference type="NCBI Taxonomy" id="1313296"/>
    <lineage>
        <taxon>Bacteria</taxon>
        <taxon>Bacillati</taxon>
        <taxon>Bacillota</taxon>
        <taxon>Bacilli</taxon>
        <taxon>Bacillales</taxon>
        <taxon>Paenibacillaceae</taxon>
        <taxon>Paenibacillus</taxon>
    </lineage>
</organism>
<feature type="domain" description="DUF4440" evidence="1">
    <location>
        <begin position="10"/>
        <end position="108"/>
    </location>
</feature>
<dbReference type="RefSeq" id="WP_208915566.1">
    <property type="nucleotide sequence ID" value="NZ_LT840184.1"/>
</dbReference>
<dbReference type="Proteomes" id="UP000192940">
    <property type="component" value="Chromosome I"/>
</dbReference>
<reference evidence="2 3" key="1">
    <citation type="submission" date="2017-04" db="EMBL/GenBank/DDBJ databases">
        <authorList>
            <person name="Afonso C.L."/>
            <person name="Miller P.J."/>
            <person name="Scott M.A."/>
            <person name="Spackman E."/>
            <person name="Goraichik I."/>
            <person name="Dimitrov K.M."/>
            <person name="Suarez D.L."/>
            <person name="Swayne D.E."/>
        </authorList>
    </citation>
    <scope>NUCLEOTIDE SEQUENCE [LARGE SCALE GENOMIC DNA]</scope>
    <source>
        <strain evidence="2 3">N3/975</strain>
    </source>
</reference>
<dbReference type="InterPro" id="IPR032710">
    <property type="entry name" value="NTF2-like_dom_sf"/>
</dbReference>
<evidence type="ECO:0000313" key="2">
    <source>
        <dbReference type="EMBL" id="SMF90046.1"/>
    </source>
</evidence>
<evidence type="ECO:0000259" key="1">
    <source>
        <dbReference type="Pfam" id="PF14534"/>
    </source>
</evidence>
<dbReference type="InterPro" id="IPR027843">
    <property type="entry name" value="DUF4440"/>
</dbReference>
<sequence>MDNISLKEHLLQLEEELLKPDVRTSPEELSKRLADDFFEFGSSGNIFFKQDCLGEGGIGVRNMTLHDFEIHPLSENVVLTTYRLFDETKMVHTLRSSIWKRVNDLWQMFFHQGTPSSCTHISKEDTNYDG</sequence>